<organism evidence="2 3">
    <name type="scientific">Paenibacillus vulneris</name>
    <dbReference type="NCBI Taxonomy" id="1133364"/>
    <lineage>
        <taxon>Bacteria</taxon>
        <taxon>Bacillati</taxon>
        <taxon>Bacillota</taxon>
        <taxon>Bacilli</taxon>
        <taxon>Bacillales</taxon>
        <taxon>Paenibacillaceae</taxon>
        <taxon>Paenibacillus</taxon>
    </lineage>
</organism>
<sequence length="146" mass="16466">MKNFDNLTVQQKKVAQLLVDNEFGLLTDGGKKLPIDEVAAMGGVARSTIYEWKKKSEFRAYMTSLAEEEFEAGRAEVYAGIMKLVRGGNNSMPSVRALDLYMRRYGLLTDKHVVETAEDVRKRAISEHERALALEKLDRLLDGKEA</sequence>
<dbReference type="Proteomes" id="UP001597180">
    <property type="component" value="Unassembled WGS sequence"/>
</dbReference>
<dbReference type="Gene3D" id="1.10.10.60">
    <property type="entry name" value="Homeodomain-like"/>
    <property type="match status" value="1"/>
</dbReference>
<accession>A0ABW3UF64</accession>
<feature type="domain" description="Homeodomain phBC6A51-type" evidence="1">
    <location>
        <begin position="2"/>
        <end position="125"/>
    </location>
</feature>
<dbReference type="EMBL" id="JBHTLU010000002">
    <property type="protein sequence ID" value="MFD1218505.1"/>
    <property type="molecule type" value="Genomic_DNA"/>
</dbReference>
<name>A0ABW3UF64_9BACL</name>
<keyword evidence="3" id="KW-1185">Reference proteome</keyword>
<dbReference type="InterPro" id="IPR024978">
    <property type="entry name" value="Homeodomain_phBC6A51-type"/>
</dbReference>
<dbReference type="RefSeq" id="WP_345592489.1">
    <property type="nucleotide sequence ID" value="NZ_BAABJG010000032.1"/>
</dbReference>
<dbReference type="InterPro" id="IPR009057">
    <property type="entry name" value="Homeodomain-like_sf"/>
</dbReference>
<evidence type="ECO:0000313" key="2">
    <source>
        <dbReference type="EMBL" id="MFD1218505.1"/>
    </source>
</evidence>
<gene>
    <name evidence="2" type="ORF">ACFQ4B_00105</name>
</gene>
<reference evidence="3" key="1">
    <citation type="journal article" date="2019" name="Int. J. Syst. Evol. Microbiol.">
        <title>The Global Catalogue of Microorganisms (GCM) 10K type strain sequencing project: providing services to taxonomists for standard genome sequencing and annotation.</title>
        <authorList>
            <consortium name="The Broad Institute Genomics Platform"/>
            <consortium name="The Broad Institute Genome Sequencing Center for Infectious Disease"/>
            <person name="Wu L."/>
            <person name="Ma J."/>
        </authorList>
    </citation>
    <scope>NUCLEOTIDE SEQUENCE [LARGE SCALE GENOMIC DNA]</scope>
    <source>
        <strain evidence="3">CCUG 53270</strain>
    </source>
</reference>
<comment type="caution">
    <text evidence="2">The sequence shown here is derived from an EMBL/GenBank/DDBJ whole genome shotgun (WGS) entry which is preliminary data.</text>
</comment>
<dbReference type="Pfam" id="PF13022">
    <property type="entry name" value="HTH_Tnp_1_2"/>
    <property type="match status" value="1"/>
</dbReference>
<evidence type="ECO:0000259" key="1">
    <source>
        <dbReference type="Pfam" id="PF13022"/>
    </source>
</evidence>
<dbReference type="SUPFAM" id="SSF46689">
    <property type="entry name" value="Homeodomain-like"/>
    <property type="match status" value="1"/>
</dbReference>
<proteinExistence type="predicted"/>
<protein>
    <submittedName>
        <fullName evidence="2">PhBC6A51 family helix-turn-helix protein</fullName>
    </submittedName>
</protein>
<evidence type="ECO:0000313" key="3">
    <source>
        <dbReference type="Proteomes" id="UP001597180"/>
    </source>
</evidence>